<evidence type="ECO:0000259" key="5">
    <source>
        <dbReference type="Pfam" id="PF06441"/>
    </source>
</evidence>
<protein>
    <submittedName>
        <fullName evidence="6">Alpha/beta fold hydrolase</fullName>
    </submittedName>
</protein>
<sequence>MLTPTPIHVADDVLEDLRHRLGHTRWPEDAGNRDSFYGVDRVYLQELAEYWRTQYDWRRAEAEINTHEHYRVEVDGVPVHFMRVPGATPDATPLILTHGWPWTFWHWAKVVGPLADPAAHGGEPADAFDVIVPSFPGFGFSTPLPNRPDLNFWKVADLWHTLMTETLGHEKYAAAGCDVGALVTGQLGHKYADELHAIHIGSGLKLDLFTGDRAWDLSGGKPIPEGLSPEPHARVLELDKRFATHLAVHVLDGSTLAYGLSDSPVGMLAWILRRWDLWSDGGADTAFTRDELLTHATIFWATNSIGTSIRTYANNNRYPWTPSHDRWPVIEAPTGITFVAHENPPGVTTEGRVQQFLDSDRAAWYHHVNLTAHDHGGHFIPWEIPDEWVADLRRTFRGRR</sequence>
<dbReference type="EMBL" id="CP127294">
    <property type="protein sequence ID" value="WIX79175.1"/>
    <property type="molecule type" value="Genomic_DNA"/>
</dbReference>
<accession>A0A9Y2IF11</accession>
<keyword evidence="2" id="KW-0058">Aromatic hydrocarbons catabolism</keyword>
<evidence type="ECO:0000313" key="6">
    <source>
        <dbReference type="EMBL" id="WIX79175.1"/>
    </source>
</evidence>
<keyword evidence="3 6" id="KW-0378">Hydrolase</keyword>
<feature type="active site" description="Nucleophile" evidence="4">
    <location>
        <position position="178"/>
    </location>
</feature>
<organism evidence="6 7">
    <name type="scientific">Amycolatopsis carbonis</name>
    <dbReference type="NCBI Taxonomy" id="715471"/>
    <lineage>
        <taxon>Bacteria</taxon>
        <taxon>Bacillati</taxon>
        <taxon>Actinomycetota</taxon>
        <taxon>Actinomycetes</taxon>
        <taxon>Pseudonocardiales</taxon>
        <taxon>Pseudonocardiaceae</taxon>
        <taxon>Amycolatopsis</taxon>
    </lineage>
</organism>
<dbReference type="Gene3D" id="3.40.50.1820">
    <property type="entry name" value="alpha/beta hydrolase"/>
    <property type="match status" value="1"/>
</dbReference>
<evidence type="ECO:0000313" key="7">
    <source>
        <dbReference type="Proteomes" id="UP001236014"/>
    </source>
</evidence>
<dbReference type="KEGG" id="acab:QRX50_48990"/>
<comment type="similarity">
    <text evidence="1">Belongs to the peptidase S33 family.</text>
</comment>
<evidence type="ECO:0000256" key="3">
    <source>
        <dbReference type="ARBA" id="ARBA00022801"/>
    </source>
</evidence>
<dbReference type="InterPro" id="IPR029058">
    <property type="entry name" value="AB_hydrolase_fold"/>
</dbReference>
<evidence type="ECO:0000256" key="4">
    <source>
        <dbReference type="PIRSR" id="PIRSR001112-1"/>
    </source>
</evidence>
<feature type="domain" description="Epoxide hydrolase N-terminal" evidence="5">
    <location>
        <begin position="3"/>
        <end position="106"/>
    </location>
</feature>
<dbReference type="PANTHER" id="PTHR21661">
    <property type="entry name" value="EPOXIDE HYDROLASE 1-RELATED"/>
    <property type="match status" value="1"/>
</dbReference>
<evidence type="ECO:0000256" key="2">
    <source>
        <dbReference type="ARBA" id="ARBA00022797"/>
    </source>
</evidence>
<dbReference type="AlphaFoldDB" id="A0A9Y2IF11"/>
<dbReference type="RefSeq" id="WP_285969867.1">
    <property type="nucleotide sequence ID" value="NZ_CP127294.1"/>
</dbReference>
<dbReference type="Pfam" id="PF06441">
    <property type="entry name" value="EHN"/>
    <property type="match status" value="1"/>
</dbReference>
<dbReference type="PIRSF" id="PIRSF001112">
    <property type="entry name" value="Epoxide_hydrolase"/>
    <property type="match status" value="1"/>
</dbReference>
<proteinExistence type="inferred from homology"/>
<reference evidence="6 7" key="1">
    <citation type="submission" date="2023-06" db="EMBL/GenBank/DDBJ databases">
        <authorList>
            <person name="Oyuntsetseg B."/>
            <person name="Kim S.B."/>
        </authorList>
    </citation>
    <scope>NUCLEOTIDE SEQUENCE [LARGE SCALE GENOMIC DNA]</scope>
    <source>
        <strain evidence="6 7">2-15</strain>
    </source>
</reference>
<feature type="active site" description="Proton acceptor" evidence="4">
    <location>
        <position position="378"/>
    </location>
</feature>
<dbReference type="GO" id="GO:0097176">
    <property type="term" value="P:epoxide metabolic process"/>
    <property type="evidence" value="ECO:0007669"/>
    <property type="project" value="TreeGrafter"/>
</dbReference>
<evidence type="ECO:0000256" key="1">
    <source>
        <dbReference type="ARBA" id="ARBA00010088"/>
    </source>
</evidence>
<dbReference type="GO" id="GO:0004301">
    <property type="term" value="F:epoxide hydrolase activity"/>
    <property type="evidence" value="ECO:0007669"/>
    <property type="project" value="TreeGrafter"/>
</dbReference>
<dbReference type="InterPro" id="IPR016292">
    <property type="entry name" value="Epoxide_hydrolase"/>
</dbReference>
<dbReference type="SUPFAM" id="SSF53474">
    <property type="entry name" value="alpha/beta-Hydrolases"/>
    <property type="match status" value="1"/>
</dbReference>
<feature type="active site" description="Proton donor" evidence="4">
    <location>
        <position position="312"/>
    </location>
</feature>
<dbReference type="Proteomes" id="UP001236014">
    <property type="component" value="Chromosome"/>
</dbReference>
<dbReference type="PANTHER" id="PTHR21661:SF35">
    <property type="entry name" value="EPOXIDE HYDROLASE"/>
    <property type="match status" value="1"/>
</dbReference>
<keyword evidence="7" id="KW-1185">Reference proteome</keyword>
<gene>
    <name evidence="6" type="ORF">QRX50_48990</name>
</gene>
<name>A0A9Y2IF11_9PSEU</name>
<dbReference type="InterPro" id="IPR010497">
    <property type="entry name" value="Epoxide_hydro_N"/>
</dbReference>